<accession>A0ABD1XCY6</accession>
<keyword evidence="1" id="KW-0539">Nucleus</keyword>
<feature type="domain" description="AUX/IAA" evidence="2">
    <location>
        <begin position="3"/>
        <end position="51"/>
    </location>
</feature>
<proteinExistence type="inferred from homology"/>
<evidence type="ECO:0000313" key="4">
    <source>
        <dbReference type="Proteomes" id="UP001604277"/>
    </source>
</evidence>
<dbReference type="EMBL" id="JBFOLJ010000001">
    <property type="protein sequence ID" value="KAL2559626.1"/>
    <property type="molecule type" value="Genomic_DNA"/>
</dbReference>
<comment type="subunit">
    <text evidence="1">Homodimers and heterodimers.</text>
</comment>
<evidence type="ECO:0000313" key="3">
    <source>
        <dbReference type="EMBL" id="KAL2559626.1"/>
    </source>
</evidence>
<dbReference type="GO" id="GO:0009734">
    <property type="term" value="P:auxin-activated signaling pathway"/>
    <property type="evidence" value="ECO:0007669"/>
    <property type="project" value="UniProtKB-UniRule"/>
</dbReference>
<protein>
    <recommendedName>
        <fullName evidence="1">Auxin-responsive protein</fullName>
    </recommendedName>
</protein>
<gene>
    <name evidence="3" type="ORF">Fot_04365</name>
</gene>
<comment type="similarity">
    <text evidence="1">Belongs to the Aux/IAA family.</text>
</comment>
<evidence type="ECO:0000256" key="1">
    <source>
        <dbReference type="RuleBase" id="RU004549"/>
    </source>
</evidence>
<keyword evidence="1" id="KW-0804">Transcription</keyword>
<comment type="caution">
    <text evidence="3">The sequence shown here is derived from an EMBL/GenBank/DDBJ whole genome shotgun (WGS) entry which is preliminary data.</text>
</comment>
<keyword evidence="1" id="KW-0927">Auxin signaling pathway</keyword>
<dbReference type="Pfam" id="PF02309">
    <property type="entry name" value="AUX_IAA"/>
    <property type="match status" value="1"/>
</dbReference>
<reference evidence="4" key="1">
    <citation type="submission" date="2024-07" db="EMBL/GenBank/DDBJ databases">
        <title>Two chromosome-level genome assemblies of Korean endemic species Abeliophyllum distichum and Forsythia ovata (Oleaceae).</title>
        <authorList>
            <person name="Jang H."/>
        </authorList>
    </citation>
    <scope>NUCLEOTIDE SEQUENCE [LARGE SCALE GENOMIC DNA]</scope>
</reference>
<dbReference type="PANTHER" id="PTHR31734:SF138">
    <property type="entry name" value="AUXIN-RESPONSIVE PROTEIN IAA8"/>
    <property type="match status" value="1"/>
</dbReference>
<sequence length="164" mass="18997">MSDQYASHGAPNKEMLVESKLNNLLRGSKYVLTYEDKDGDWMLVGDVPWDTHMYNKCLILGLAIKERYYVNGSNSLKWMLMVALFSHEEMENDVFNVFAFCVQKGLFSKTVENARFVDEFRLFGTLELSNDQRLLPHLVLKNVDFNNNDHYIVETHFVTSLSVS</sequence>
<dbReference type="GO" id="GO:0005634">
    <property type="term" value="C:nucleus"/>
    <property type="evidence" value="ECO:0007669"/>
    <property type="project" value="UniProtKB-SubCell"/>
</dbReference>
<name>A0ABD1XCY6_9LAMI</name>
<dbReference type="InterPro" id="IPR003311">
    <property type="entry name" value="AUX_IAA"/>
</dbReference>
<dbReference type="SUPFAM" id="SSF54277">
    <property type="entry name" value="CAD &amp; PB1 domains"/>
    <property type="match status" value="1"/>
</dbReference>
<dbReference type="Proteomes" id="UP001604277">
    <property type="component" value="Unassembled WGS sequence"/>
</dbReference>
<keyword evidence="1" id="KW-0805">Transcription regulation</keyword>
<comment type="subcellular location">
    <subcellularLocation>
        <location evidence="1">Nucleus</location>
    </subcellularLocation>
</comment>
<organism evidence="3 4">
    <name type="scientific">Forsythia ovata</name>
    <dbReference type="NCBI Taxonomy" id="205694"/>
    <lineage>
        <taxon>Eukaryota</taxon>
        <taxon>Viridiplantae</taxon>
        <taxon>Streptophyta</taxon>
        <taxon>Embryophyta</taxon>
        <taxon>Tracheophyta</taxon>
        <taxon>Spermatophyta</taxon>
        <taxon>Magnoliopsida</taxon>
        <taxon>eudicotyledons</taxon>
        <taxon>Gunneridae</taxon>
        <taxon>Pentapetalae</taxon>
        <taxon>asterids</taxon>
        <taxon>lamiids</taxon>
        <taxon>Lamiales</taxon>
        <taxon>Oleaceae</taxon>
        <taxon>Forsythieae</taxon>
        <taxon>Forsythia</taxon>
    </lineage>
</organism>
<evidence type="ECO:0000259" key="2">
    <source>
        <dbReference type="Pfam" id="PF02309"/>
    </source>
</evidence>
<dbReference type="InterPro" id="IPR033389">
    <property type="entry name" value="AUX/IAA_dom"/>
</dbReference>
<dbReference type="Gene3D" id="3.10.20.90">
    <property type="entry name" value="Phosphatidylinositol 3-kinase Catalytic Subunit, Chain A, domain 1"/>
    <property type="match status" value="1"/>
</dbReference>
<dbReference type="PANTHER" id="PTHR31734">
    <property type="entry name" value="AUXIN-RESPONSIVE PROTEIN IAA17"/>
    <property type="match status" value="1"/>
</dbReference>
<keyword evidence="1" id="KW-0678">Repressor</keyword>
<dbReference type="AlphaFoldDB" id="A0ABD1XCY6"/>
<keyword evidence="4" id="KW-1185">Reference proteome</keyword>
<comment type="function">
    <text evidence="1">Aux/IAA proteins are short-lived transcriptional factors that function as repressors of early auxin response genes at low auxin concentrations.</text>
</comment>